<dbReference type="GO" id="GO:0005634">
    <property type="term" value="C:nucleus"/>
    <property type="evidence" value="ECO:0007669"/>
    <property type="project" value="TreeGrafter"/>
</dbReference>
<gene>
    <name evidence="2" type="primary">101746901</name>
</gene>
<dbReference type="InterPro" id="IPR006578">
    <property type="entry name" value="MADF-dom"/>
</dbReference>
<protein>
    <recommendedName>
        <fullName evidence="1">MADF domain-containing protein</fullName>
    </recommendedName>
</protein>
<dbReference type="PROSITE" id="PS51029">
    <property type="entry name" value="MADF"/>
    <property type="match status" value="1"/>
</dbReference>
<dbReference type="AlphaFoldDB" id="A0A8R2ATJ2"/>
<dbReference type="OMA" id="VVWQKIG"/>
<proteinExistence type="predicted"/>
<feature type="domain" description="MADF" evidence="1">
    <location>
        <begin position="13"/>
        <end position="97"/>
    </location>
</feature>
<dbReference type="PANTHER" id="PTHR12243:SF67">
    <property type="entry name" value="COREPRESSOR OF PANGOLIN, ISOFORM A-RELATED"/>
    <property type="match status" value="1"/>
</dbReference>
<dbReference type="EnsemblMetazoa" id="XM_004926584.3">
    <property type="protein sequence ID" value="XP_004926641.1"/>
    <property type="gene ID" value="LOC101746901"/>
</dbReference>
<dbReference type="Pfam" id="PF10545">
    <property type="entry name" value="MADF_DNA_bdg"/>
    <property type="match status" value="1"/>
</dbReference>
<dbReference type="OrthoDB" id="10262320at2759"/>
<reference evidence="2" key="2">
    <citation type="submission" date="2022-06" db="UniProtKB">
        <authorList>
            <consortium name="EnsemblMetazoa"/>
        </authorList>
    </citation>
    <scope>IDENTIFICATION</scope>
    <source>
        <strain evidence="2">p50T (Dazao)</strain>
    </source>
</reference>
<evidence type="ECO:0000313" key="3">
    <source>
        <dbReference type="Proteomes" id="UP000005204"/>
    </source>
</evidence>
<dbReference type="KEGG" id="bmor:101746901"/>
<sequence length="220" mass="25805">MPLPRFKKSTDLKLMQMVKENPMLYDSGHSDYINCDAREVIWQQIGDTLNKPASICKTRWANIRDMMRRSVRLRHKTGKRYKYKYEEQVSFMIPFFKETSSSKEYSYYSDEECEMEMPSNMTGVYVTNENLEFEETKPTNMAGSSRQNDSSLKMLNENFHELCPTDPIDVFLLTIGSTLRKFSPYFLNQAKSKIFQVVQDYELQQIVNKDGQPPDSSDRS</sequence>
<dbReference type="Proteomes" id="UP000005204">
    <property type="component" value="Unassembled WGS sequence"/>
</dbReference>
<organism evidence="2 3">
    <name type="scientific">Bombyx mori</name>
    <name type="common">Silk moth</name>
    <dbReference type="NCBI Taxonomy" id="7091"/>
    <lineage>
        <taxon>Eukaryota</taxon>
        <taxon>Metazoa</taxon>
        <taxon>Ecdysozoa</taxon>
        <taxon>Arthropoda</taxon>
        <taxon>Hexapoda</taxon>
        <taxon>Insecta</taxon>
        <taxon>Pterygota</taxon>
        <taxon>Neoptera</taxon>
        <taxon>Endopterygota</taxon>
        <taxon>Lepidoptera</taxon>
        <taxon>Glossata</taxon>
        <taxon>Ditrysia</taxon>
        <taxon>Bombycoidea</taxon>
        <taxon>Bombycidae</taxon>
        <taxon>Bombycinae</taxon>
        <taxon>Bombyx</taxon>
    </lineage>
</organism>
<dbReference type="SMART" id="SM00595">
    <property type="entry name" value="MADF"/>
    <property type="match status" value="1"/>
</dbReference>
<evidence type="ECO:0000313" key="2">
    <source>
        <dbReference type="EnsemblMetazoa" id="XP_004926641.1"/>
    </source>
</evidence>
<dbReference type="PANTHER" id="PTHR12243">
    <property type="entry name" value="MADF DOMAIN TRANSCRIPTION FACTOR"/>
    <property type="match status" value="1"/>
</dbReference>
<dbReference type="InterPro" id="IPR039353">
    <property type="entry name" value="TF_Adf1"/>
</dbReference>
<accession>A0A8R2ATJ2</accession>
<name>A0A8R2ATJ2_BOMMO</name>
<evidence type="ECO:0000259" key="1">
    <source>
        <dbReference type="PROSITE" id="PS51029"/>
    </source>
</evidence>
<dbReference type="GO" id="GO:0006357">
    <property type="term" value="P:regulation of transcription by RNA polymerase II"/>
    <property type="evidence" value="ECO:0007669"/>
    <property type="project" value="TreeGrafter"/>
</dbReference>
<keyword evidence="3" id="KW-1185">Reference proteome</keyword>
<reference evidence="3" key="1">
    <citation type="journal article" date="2008" name="Insect Biochem. Mol. Biol.">
        <title>The genome of a lepidopteran model insect, the silkworm Bombyx mori.</title>
        <authorList>
            <consortium name="International Silkworm Genome Consortium"/>
        </authorList>
    </citation>
    <scope>NUCLEOTIDE SEQUENCE [LARGE SCALE GENOMIC DNA]</scope>
    <source>
        <strain evidence="3">p50T</strain>
    </source>
</reference>
<dbReference type="GO" id="GO:0005667">
    <property type="term" value="C:transcription regulator complex"/>
    <property type="evidence" value="ECO:0007669"/>
    <property type="project" value="TreeGrafter"/>
</dbReference>